<evidence type="ECO:0000256" key="1">
    <source>
        <dbReference type="SAM" id="MobiDB-lite"/>
    </source>
</evidence>
<name>A0AA35CNB1_9FIRM</name>
<sequence length="60" mass="6105">MSLRSFLYALARLLGRRERRSAGDRGEAHRPPGGGKGDGKGAVAVVEVGAAFVLVGVVGG</sequence>
<dbReference type="AlphaFoldDB" id="A0AA35CNB1"/>
<feature type="compositionally biased region" description="Basic and acidic residues" evidence="1">
    <location>
        <begin position="20"/>
        <end position="30"/>
    </location>
</feature>
<evidence type="ECO:0000313" key="3">
    <source>
        <dbReference type="Proteomes" id="UP001163687"/>
    </source>
</evidence>
<proteinExistence type="predicted"/>
<evidence type="ECO:0000313" key="2">
    <source>
        <dbReference type="EMBL" id="BDG62342.1"/>
    </source>
</evidence>
<keyword evidence="3" id="KW-1185">Reference proteome</keyword>
<dbReference type="Proteomes" id="UP001163687">
    <property type="component" value="Chromosome"/>
</dbReference>
<dbReference type="EMBL" id="AP025628">
    <property type="protein sequence ID" value="BDG62342.1"/>
    <property type="molecule type" value="Genomic_DNA"/>
</dbReference>
<protein>
    <submittedName>
        <fullName evidence="2">Uncharacterized protein</fullName>
    </submittedName>
</protein>
<accession>A0AA35CNB1</accession>
<dbReference type="KEGG" id="cmic:caldi_34320"/>
<feature type="region of interest" description="Disordered" evidence="1">
    <location>
        <begin position="19"/>
        <end position="40"/>
    </location>
</feature>
<gene>
    <name evidence="2" type="ORF">caldi_34320</name>
</gene>
<organism evidence="2 3">
    <name type="scientific">Caldinitratiruptor microaerophilus</name>
    <dbReference type="NCBI Taxonomy" id="671077"/>
    <lineage>
        <taxon>Bacteria</taxon>
        <taxon>Bacillati</taxon>
        <taxon>Bacillota</taxon>
        <taxon>Clostridia</taxon>
        <taxon>Eubacteriales</taxon>
        <taxon>Symbiobacteriaceae</taxon>
        <taxon>Caldinitratiruptor</taxon>
    </lineage>
</organism>
<reference evidence="2" key="1">
    <citation type="submission" date="2022-03" db="EMBL/GenBank/DDBJ databases">
        <title>Complete genome sequence of Caldinitratiruptor microaerophilus.</title>
        <authorList>
            <person name="Mukaiyama R."/>
            <person name="Nishiyama T."/>
            <person name="Ueda K."/>
        </authorList>
    </citation>
    <scope>NUCLEOTIDE SEQUENCE</scope>
    <source>
        <strain evidence="2">JCM 16183</strain>
    </source>
</reference>